<feature type="active site" description="Nucleophile" evidence="5">
    <location>
        <position position="424"/>
    </location>
</feature>
<organism evidence="8 9">
    <name type="scientific">Pleurostoma richardsiae</name>
    <dbReference type="NCBI Taxonomy" id="41990"/>
    <lineage>
        <taxon>Eukaryota</taxon>
        <taxon>Fungi</taxon>
        <taxon>Dikarya</taxon>
        <taxon>Ascomycota</taxon>
        <taxon>Pezizomycotina</taxon>
        <taxon>Sordariomycetes</taxon>
        <taxon>Sordariomycetidae</taxon>
        <taxon>Calosphaeriales</taxon>
        <taxon>Pleurostomataceae</taxon>
        <taxon>Pleurostoma</taxon>
    </lineage>
</organism>
<dbReference type="PRINTS" id="PR02008">
    <property type="entry name" value="RCMTFAMILY"/>
</dbReference>
<keyword evidence="2 5" id="KW-0808">Transferase</keyword>
<dbReference type="Gene3D" id="3.30.70.1170">
    <property type="entry name" value="Sun protein, domain 3"/>
    <property type="match status" value="1"/>
</dbReference>
<dbReference type="InterPro" id="IPR049560">
    <property type="entry name" value="MeTrfase_RsmB-F_NOP2_cat"/>
</dbReference>
<dbReference type="Pfam" id="PF21153">
    <property type="entry name" value="NSUN5_N"/>
    <property type="match status" value="1"/>
</dbReference>
<comment type="caution">
    <text evidence="8">The sequence shown here is derived from an EMBL/GenBank/DDBJ whole genome shotgun (WGS) entry which is preliminary data.</text>
</comment>
<dbReference type="EMBL" id="JANBVO010000004">
    <property type="protein sequence ID" value="KAJ9154878.1"/>
    <property type="molecule type" value="Genomic_DNA"/>
</dbReference>
<dbReference type="Proteomes" id="UP001174694">
    <property type="component" value="Unassembled WGS sequence"/>
</dbReference>
<protein>
    <submittedName>
        <fullName evidence="8">25S rRNA (Cytosine-C(5))-methyltransferase rcm1</fullName>
    </submittedName>
</protein>
<feature type="compositionally biased region" description="Polar residues" evidence="6">
    <location>
        <begin position="343"/>
        <end position="353"/>
    </location>
</feature>
<feature type="binding site" evidence="5">
    <location>
        <position position="268"/>
    </location>
    <ligand>
        <name>S-adenosyl-L-methionine</name>
        <dbReference type="ChEBI" id="CHEBI:59789"/>
    </ligand>
</feature>
<evidence type="ECO:0000256" key="5">
    <source>
        <dbReference type="PROSITE-ProRule" id="PRU01023"/>
    </source>
</evidence>
<dbReference type="PROSITE" id="PS51686">
    <property type="entry name" value="SAM_MT_RSMB_NOP"/>
    <property type="match status" value="1"/>
</dbReference>
<evidence type="ECO:0000313" key="8">
    <source>
        <dbReference type="EMBL" id="KAJ9154878.1"/>
    </source>
</evidence>
<feature type="compositionally biased region" description="Basic and acidic residues" evidence="6">
    <location>
        <begin position="519"/>
        <end position="550"/>
    </location>
</feature>
<dbReference type="Pfam" id="PF21148">
    <property type="entry name" value="NSUN5_fdxn-like"/>
    <property type="match status" value="1"/>
</dbReference>
<gene>
    <name evidence="8" type="ORF">NKR23_g2351</name>
</gene>
<feature type="region of interest" description="Disordered" evidence="6">
    <location>
        <begin position="339"/>
        <end position="381"/>
    </location>
</feature>
<dbReference type="FunFam" id="3.30.70.1170:FF:000006">
    <property type="entry name" value="NOL1/NOP2/Sun domain family protein"/>
    <property type="match status" value="1"/>
</dbReference>
<evidence type="ECO:0000256" key="6">
    <source>
        <dbReference type="SAM" id="MobiDB-lite"/>
    </source>
</evidence>
<dbReference type="AlphaFoldDB" id="A0AA38RMP4"/>
<dbReference type="GO" id="GO:0003723">
    <property type="term" value="F:RNA binding"/>
    <property type="evidence" value="ECO:0007669"/>
    <property type="project" value="UniProtKB-UniRule"/>
</dbReference>
<feature type="compositionally biased region" description="Basic residues" evidence="6">
    <location>
        <begin position="354"/>
        <end position="365"/>
    </location>
</feature>
<dbReference type="GO" id="GO:0005730">
    <property type="term" value="C:nucleolus"/>
    <property type="evidence" value="ECO:0007669"/>
    <property type="project" value="TreeGrafter"/>
</dbReference>
<feature type="binding site" evidence="5">
    <location>
        <begin position="236"/>
        <end position="242"/>
    </location>
    <ligand>
        <name>S-adenosyl-L-methionine</name>
        <dbReference type="ChEBI" id="CHEBI:59789"/>
    </ligand>
</feature>
<evidence type="ECO:0000313" key="9">
    <source>
        <dbReference type="Proteomes" id="UP001174694"/>
    </source>
</evidence>
<comment type="similarity">
    <text evidence="5">Belongs to the class I-like SAM-binding methyltransferase superfamily. RsmB/NOP family.</text>
</comment>
<dbReference type="InterPro" id="IPR023267">
    <property type="entry name" value="RCMT"/>
</dbReference>
<evidence type="ECO:0000256" key="4">
    <source>
        <dbReference type="ARBA" id="ARBA00022884"/>
    </source>
</evidence>
<feature type="binding site" evidence="5">
    <location>
        <position position="297"/>
    </location>
    <ligand>
        <name>S-adenosyl-L-methionine</name>
        <dbReference type="ChEBI" id="CHEBI:59789"/>
    </ligand>
</feature>
<dbReference type="PANTHER" id="PTHR22807:SF4">
    <property type="entry name" value="28S RRNA (CYTOSINE-C(5))-METHYLTRANSFERASE"/>
    <property type="match status" value="1"/>
</dbReference>
<proteinExistence type="inferred from homology"/>
<dbReference type="SUPFAM" id="SSF53335">
    <property type="entry name" value="S-adenosyl-L-methionine-dependent methyltransferases"/>
    <property type="match status" value="1"/>
</dbReference>
<keyword evidence="9" id="KW-1185">Reference proteome</keyword>
<dbReference type="GO" id="GO:0070475">
    <property type="term" value="P:rRNA base methylation"/>
    <property type="evidence" value="ECO:0007669"/>
    <property type="project" value="TreeGrafter"/>
</dbReference>
<feature type="domain" description="SAM-dependent MTase RsmB/NOP-type" evidence="7">
    <location>
        <begin position="131"/>
        <end position="505"/>
    </location>
</feature>
<keyword evidence="1 5" id="KW-0489">Methyltransferase</keyword>
<keyword evidence="3 5" id="KW-0949">S-adenosyl-L-methionine</keyword>
<dbReference type="GO" id="GO:0008173">
    <property type="term" value="F:RNA methyltransferase activity"/>
    <property type="evidence" value="ECO:0007669"/>
    <property type="project" value="InterPro"/>
</dbReference>
<evidence type="ECO:0000256" key="2">
    <source>
        <dbReference type="ARBA" id="ARBA00022679"/>
    </source>
</evidence>
<evidence type="ECO:0000256" key="1">
    <source>
        <dbReference type="ARBA" id="ARBA00022603"/>
    </source>
</evidence>
<dbReference type="InterPro" id="IPR049561">
    <property type="entry name" value="NSUN5_7_fdxn-like"/>
</dbReference>
<dbReference type="InterPro" id="IPR048889">
    <property type="entry name" value="NSUN5_RCM1_N"/>
</dbReference>
<feature type="compositionally biased region" description="Basic and acidic residues" evidence="6">
    <location>
        <begin position="366"/>
        <end position="377"/>
    </location>
</feature>
<dbReference type="InterPro" id="IPR029063">
    <property type="entry name" value="SAM-dependent_MTases_sf"/>
</dbReference>
<accession>A0AA38RMP4</accession>
<evidence type="ECO:0000259" key="7">
    <source>
        <dbReference type="PROSITE" id="PS51686"/>
    </source>
</evidence>
<feature type="region of interest" description="Disordered" evidence="6">
    <location>
        <begin position="509"/>
        <end position="557"/>
    </location>
</feature>
<dbReference type="Pfam" id="PF01189">
    <property type="entry name" value="Methyltr_RsmB-F"/>
    <property type="match status" value="1"/>
</dbReference>
<name>A0AA38RMP4_9PEZI</name>
<evidence type="ECO:0000256" key="3">
    <source>
        <dbReference type="ARBA" id="ARBA00022691"/>
    </source>
</evidence>
<dbReference type="PANTHER" id="PTHR22807">
    <property type="entry name" value="NOP2 YEAST -RELATED NOL1/NOP2/FMU SUN DOMAIN-CONTAINING"/>
    <property type="match status" value="1"/>
</dbReference>
<feature type="binding site" evidence="5">
    <location>
        <position position="317"/>
    </location>
    <ligand>
        <name>S-adenosyl-L-methionine</name>
        <dbReference type="ChEBI" id="CHEBI:59789"/>
    </ligand>
</feature>
<dbReference type="InterPro" id="IPR001678">
    <property type="entry name" value="MeTrfase_RsmB-F_NOP2_dom"/>
</dbReference>
<reference evidence="8" key="1">
    <citation type="submission" date="2022-07" db="EMBL/GenBank/DDBJ databases">
        <title>Fungi with potential for degradation of polypropylene.</title>
        <authorList>
            <person name="Gostincar C."/>
        </authorList>
    </citation>
    <scope>NUCLEOTIDE SEQUENCE</scope>
    <source>
        <strain evidence="8">EXF-13308</strain>
    </source>
</reference>
<keyword evidence="4 5" id="KW-0694">RNA-binding</keyword>
<sequence length="557" mass="60813">MSLYHETAAILSLPAASGGSLKTRIFSSKDLKSPASQVYALAIESSKWSAILKEVVDQSQLLLHERKLTPVLSLLLVHDFLLAKNGIALPSSHGLRTAVERHKARLTSEFTRARIRRKCPTVDALKEHVEATYNPDRAHPRWVRINVLKTTLDQELATTFQGFIRVPSVLDVLGGDGLALYVDANVPNLVAVSPKFDFLKSPAYKSGKIILQDKASCFPAYLLDPHPEDGDLIDSCAAPGNKTTHLAAISRSHSPEPEHLQQRIFAFEKNSSRAQTLQRMVALAGSDMFTEINKGADFLTVDPADEKFKNVGALLLDPSCSGSGIVGRDEAPELHIPAAWGQPTVSGNANSKNSRAKATGKRKRDKHDTTPEDRILVDDDGNTTVLSSEKDLESRLEALSSFQLALLLHAFKFPAAKKITYSTCSIHAEENEQVVLKALRSDIARQRGWRILDRAHQVRGMGEWPVRGTLEAAEGDAGIADACIRAYKDDGRGVMGFFVAAFCREDPASQTNGGSDLGAEARDAATARDDPRASQESRKSEAVASDRESEWDGFDDD</sequence>
<dbReference type="Gene3D" id="3.40.50.150">
    <property type="entry name" value="Vaccinia Virus protein VP39"/>
    <property type="match status" value="1"/>
</dbReference>